<feature type="compositionally biased region" description="Basic and acidic residues" evidence="1">
    <location>
        <begin position="201"/>
        <end position="217"/>
    </location>
</feature>
<dbReference type="RefSeq" id="WP_139169288.1">
    <property type="nucleotide sequence ID" value="NZ_FNLC01000002.1"/>
</dbReference>
<feature type="region of interest" description="Disordered" evidence="1">
    <location>
        <begin position="201"/>
        <end position="223"/>
    </location>
</feature>
<dbReference type="EMBL" id="FNLC01000002">
    <property type="protein sequence ID" value="SDR16419.1"/>
    <property type="molecule type" value="Genomic_DNA"/>
</dbReference>
<gene>
    <name evidence="2" type="ORF">SAMN04489842_2598</name>
</gene>
<evidence type="ECO:0000256" key="1">
    <source>
        <dbReference type="SAM" id="MobiDB-lite"/>
    </source>
</evidence>
<organism evidence="2 3">
    <name type="scientific">Natronobacterium texcoconense</name>
    <dbReference type="NCBI Taxonomy" id="1095778"/>
    <lineage>
        <taxon>Archaea</taxon>
        <taxon>Methanobacteriati</taxon>
        <taxon>Methanobacteriota</taxon>
        <taxon>Stenosarchaea group</taxon>
        <taxon>Halobacteria</taxon>
        <taxon>Halobacteriales</taxon>
        <taxon>Natrialbaceae</taxon>
        <taxon>Natronobacterium</taxon>
    </lineage>
</organism>
<accession>A0A1H1GTD9</accession>
<name>A0A1H1GTD9_NATTX</name>
<evidence type="ECO:0000313" key="2">
    <source>
        <dbReference type="EMBL" id="SDR16419.1"/>
    </source>
</evidence>
<feature type="region of interest" description="Disordered" evidence="1">
    <location>
        <begin position="70"/>
        <end position="95"/>
    </location>
</feature>
<reference evidence="3" key="1">
    <citation type="submission" date="2016-10" db="EMBL/GenBank/DDBJ databases">
        <authorList>
            <person name="Varghese N."/>
            <person name="Submissions S."/>
        </authorList>
    </citation>
    <scope>NUCLEOTIDE SEQUENCE [LARGE SCALE GENOMIC DNA]</scope>
    <source>
        <strain evidence="3">DSM 24767</strain>
    </source>
</reference>
<dbReference type="AlphaFoldDB" id="A0A1H1GTD9"/>
<proteinExistence type="predicted"/>
<dbReference type="Proteomes" id="UP000198848">
    <property type="component" value="Unassembled WGS sequence"/>
</dbReference>
<dbReference type="PROSITE" id="PS51318">
    <property type="entry name" value="TAT"/>
    <property type="match status" value="1"/>
</dbReference>
<dbReference type="STRING" id="1095778.SAMN04489842_2598"/>
<sequence length="305" mass="32086">MSNETDNEVDRRTVLKAASAGVPAASVGGFASGVGAAAEGDVRIRANDASGRLISRALRSEPVKAIKRELKRPQLGNGGNSEAGVKFNPSPQDATQTTVRNANGELLIEYVSFSASEGTVHYEREHDEAYLLFDDDSAYPELIHDISPELDPVLIAADGETVFSHSVTADERREIAAVIDVRPDAVIATSDTRTEGYRVVHREDDEADDGSRTHAEAEGEANPTTRYQVDSDITEAREVVETQIAGPCPTLCLNCVSTATICGACAGMCVGVIGTGIGVTGCVLCLVHTCGTPSVICGTCVSECT</sequence>
<keyword evidence="3" id="KW-1185">Reference proteome</keyword>
<evidence type="ECO:0000313" key="3">
    <source>
        <dbReference type="Proteomes" id="UP000198848"/>
    </source>
</evidence>
<dbReference type="InterPro" id="IPR006311">
    <property type="entry name" value="TAT_signal"/>
</dbReference>
<protein>
    <submittedName>
        <fullName evidence="2">Uncharacterized protein</fullName>
    </submittedName>
</protein>